<keyword evidence="1" id="KW-0732">Signal</keyword>
<organism evidence="2">
    <name type="scientific">Fopius arisanus</name>
    <dbReference type="NCBI Taxonomy" id="64838"/>
    <lineage>
        <taxon>Eukaryota</taxon>
        <taxon>Metazoa</taxon>
        <taxon>Ecdysozoa</taxon>
        <taxon>Arthropoda</taxon>
        <taxon>Hexapoda</taxon>
        <taxon>Insecta</taxon>
        <taxon>Pterygota</taxon>
        <taxon>Neoptera</taxon>
        <taxon>Endopterygota</taxon>
        <taxon>Hymenoptera</taxon>
        <taxon>Apocrita</taxon>
        <taxon>Ichneumonoidea</taxon>
        <taxon>Braconidae</taxon>
        <taxon>Opiinae</taxon>
        <taxon>Fopius</taxon>
    </lineage>
</organism>
<feature type="chain" id="PRO_5002201752" evidence="1">
    <location>
        <begin position="20"/>
        <end position="250"/>
    </location>
</feature>
<feature type="signal peptide" evidence="1">
    <location>
        <begin position="1"/>
        <end position="19"/>
    </location>
</feature>
<dbReference type="InterPro" id="IPR021986">
    <property type="entry name" value="Spherulin4"/>
</dbReference>
<evidence type="ECO:0000256" key="1">
    <source>
        <dbReference type="SAM" id="SignalP"/>
    </source>
</evidence>
<reference evidence="2" key="1">
    <citation type="submission" date="2015-01" db="EMBL/GenBank/DDBJ databases">
        <title>Transcriptome Assembly of Fopius arisanus.</title>
        <authorList>
            <person name="Geib S."/>
        </authorList>
    </citation>
    <scope>NUCLEOTIDE SEQUENCE</scope>
</reference>
<dbReference type="Pfam" id="PF12138">
    <property type="entry name" value="Spherulin4"/>
    <property type="match status" value="1"/>
</dbReference>
<gene>
    <name evidence="2" type="primary">SR4</name>
    <name evidence="2" type="ORF">g.6219</name>
</gene>
<sequence length="250" mass="27256">MMILDTFFCIFMLFAGTQAGPGLLIPLYTYPSDSTWESLKSAASSNPLIEFVAIVNPNSGPGGYLDSTFVTGIAGLTQVGVRCIGYVSTNYGATSVEAVIANMEKYTNWYPQVAGFFLDEMAYTEGKESYYASLTARAVSMGKPFTIGNPGTSTTQAYFDSVNNTVIYETSNLPQLSTLHLSFPNSGCSIIAYDVPAAEVNQSYIDNILQYAHLIYITDDTLNNPYDSLPTYFNQLVDFIRISVSSKNSS</sequence>
<accession>A0A0C9R993</accession>
<dbReference type="PANTHER" id="PTHR35040:SF9">
    <property type="entry name" value="4-LIKE CELL SURFACE PROTEIN, PUTATIVE (AFU_ORTHOLOGUE AFUA_4G14080)-RELATED"/>
    <property type="match status" value="1"/>
</dbReference>
<dbReference type="PANTHER" id="PTHR35040">
    <property type="match status" value="1"/>
</dbReference>
<name>A0A0C9R993_9HYME</name>
<dbReference type="EMBL" id="GBYB01004700">
    <property type="protein sequence ID" value="JAG74467.1"/>
    <property type="molecule type" value="Transcribed_RNA"/>
</dbReference>
<proteinExistence type="predicted"/>
<dbReference type="AlphaFoldDB" id="A0A0C9R993"/>
<protein>
    <submittedName>
        <fullName evidence="2">SR4 protein</fullName>
    </submittedName>
</protein>
<evidence type="ECO:0000313" key="2">
    <source>
        <dbReference type="EMBL" id="JAG74467.1"/>
    </source>
</evidence>